<dbReference type="OrthoDB" id="9791837at2"/>
<dbReference type="RefSeq" id="WP_073279849.1">
    <property type="nucleotide sequence ID" value="NZ_FRAC01000033.1"/>
</dbReference>
<dbReference type="PANTHER" id="PTHR43861:SF1">
    <property type="entry name" value="TRANS-ACONITATE 2-METHYLTRANSFERASE"/>
    <property type="match status" value="1"/>
</dbReference>
<evidence type="ECO:0000313" key="5">
    <source>
        <dbReference type="Proteomes" id="UP000184386"/>
    </source>
</evidence>
<dbReference type="GO" id="GO:0008168">
    <property type="term" value="F:methyltransferase activity"/>
    <property type="evidence" value="ECO:0007669"/>
    <property type="project" value="UniProtKB-KW"/>
</dbReference>
<reference evidence="4 5" key="1">
    <citation type="submission" date="2016-11" db="EMBL/GenBank/DDBJ databases">
        <authorList>
            <person name="Jaros S."/>
            <person name="Januszkiewicz K."/>
            <person name="Wedrychowicz H."/>
        </authorList>
    </citation>
    <scope>NUCLEOTIDE SEQUENCE [LARGE SCALE GENOMIC DNA]</scope>
    <source>
        <strain evidence="4 5">DSM 15929</strain>
    </source>
</reference>
<dbReference type="AlphaFoldDB" id="A0A1M7AQE3"/>
<keyword evidence="2 4" id="KW-0808">Transferase</keyword>
<dbReference type="EMBL" id="FRAC01000033">
    <property type="protein sequence ID" value="SHL44973.1"/>
    <property type="molecule type" value="Genomic_DNA"/>
</dbReference>
<dbReference type="Proteomes" id="UP000184386">
    <property type="component" value="Unassembled WGS sequence"/>
</dbReference>
<sequence length="224" mass="25545">MKEYQAALTFWNSFFKEEKPEKLQEATVGCTFLEAKLKELASAHKVLDFGCGTGWASLYLKQIGCEDITGVDQAINAIDTAAETAIINGFTEGITFIKGDESYFDNIKNNTYDGFFSSNTLDVIPMAVTSKILTQVHRICKPDAMIFIMLNPYLTLELNEKIKMEQISQDSYTKDGILRCVNRSKAEWVALFENYFIMESYDEFECDNEPKGYGRRMFGLRNKK</sequence>
<dbReference type="Gene3D" id="3.40.50.150">
    <property type="entry name" value="Vaccinia Virus protein VP39"/>
    <property type="match status" value="1"/>
</dbReference>
<evidence type="ECO:0000313" key="4">
    <source>
        <dbReference type="EMBL" id="SHL44973.1"/>
    </source>
</evidence>
<dbReference type="CDD" id="cd02440">
    <property type="entry name" value="AdoMet_MTases"/>
    <property type="match status" value="1"/>
</dbReference>
<dbReference type="STRING" id="1121322.SAMN02745136_04929"/>
<dbReference type="PANTHER" id="PTHR43861">
    <property type="entry name" value="TRANS-ACONITATE 2-METHYLTRANSFERASE-RELATED"/>
    <property type="match status" value="1"/>
</dbReference>
<evidence type="ECO:0000256" key="1">
    <source>
        <dbReference type="ARBA" id="ARBA00022603"/>
    </source>
</evidence>
<name>A0A1M7AQE3_9FIRM</name>
<feature type="domain" description="Methyltransferase" evidence="3">
    <location>
        <begin position="46"/>
        <end position="143"/>
    </location>
</feature>
<dbReference type="Pfam" id="PF13649">
    <property type="entry name" value="Methyltransf_25"/>
    <property type="match status" value="1"/>
</dbReference>
<accession>A0A1M7AQE3</accession>
<dbReference type="GO" id="GO:0032259">
    <property type="term" value="P:methylation"/>
    <property type="evidence" value="ECO:0007669"/>
    <property type="project" value="UniProtKB-KW"/>
</dbReference>
<organism evidence="4 5">
    <name type="scientific">Anaerocolumna jejuensis DSM 15929</name>
    <dbReference type="NCBI Taxonomy" id="1121322"/>
    <lineage>
        <taxon>Bacteria</taxon>
        <taxon>Bacillati</taxon>
        <taxon>Bacillota</taxon>
        <taxon>Clostridia</taxon>
        <taxon>Lachnospirales</taxon>
        <taxon>Lachnospiraceae</taxon>
        <taxon>Anaerocolumna</taxon>
    </lineage>
</organism>
<dbReference type="InterPro" id="IPR029063">
    <property type="entry name" value="SAM-dependent_MTases_sf"/>
</dbReference>
<dbReference type="InterPro" id="IPR041698">
    <property type="entry name" value="Methyltransf_25"/>
</dbReference>
<evidence type="ECO:0000256" key="2">
    <source>
        <dbReference type="ARBA" id="ARBA00022679"/>
    </source>
</evidence>
<dbReference type="SUPFAM" id="SSF53335">
    <property type="entry name" value="S-adenosyl-L-methionine-dependent methyltransferases"/>
    <property type="match status" value="1"/>
</dbReference>
<keyword evidence="5" id="KW-1185">Reference proteome</keyword>
<proteinExistence type="predicted"/>
<keyword evidence="1 4" id="KW-0489">Methyltransferase</keyword>
<gene>
    <name evidence="4" type="ORF">SAMN02745136_04929</name>
</gene>
<protein>
    <submittedName>
        <fullName evidence="4">Methyltransferase domain-containing protein</fullName>
    </submittedName>
</protein>
<evidence type="ECO:0000259" key="3">
    <source>
        <dbReference type="Pfam" id="PF13649"/>
    </source>
</evidence>